<evidence type="ECO:0000313" key="2">
    <source>
        <dbReference type="Proteomes" id="UP001152888"/>
    </source>
</evidence>
<reference evidence="1" key="1">
    <citation type="submission" date="2022-03" db="EMBL/GenBank/DDBJ databases">
        <authorList>
            <person name="Sayadi A."/>
        </authorList>
    </citation>
    <scope>NUCLEOTIDE SEQUENCE</scope>
</reference>
<dbReference type="AlphaFoldDB" id="A0A9P0PSM2"/>
<organism evidence="1 2">
    <name type="scientific">Acanthoscelides obtectus</name>
    <name type="common">Bean weevil</name>
    <name type="synonym">Bruchus obtectus</name>
    <dbReference type="NCBI Taxonomy" id="200917"/>
    <lineage>
        <taxon>Eukaryota</taxon>
        <taxon>Metazoa</taxon>
        <taxon>Ecdysozoa</taxon>
        <taxon>Arthropoda</taxon>
        <taxon>Hexapoda</taxon>
        <taxon>Insecta</taxon>
        <taxon>Pterygota</taxon>
        <taxon>Neoptera</taxon>
        <taxon>Endopterygota</taxon>
        <taxon>Coleoptera</taxon>
        <taxon>Polyphaga</taxon>
        <taxon>Cucujiformia</taxon>
        <taxon>Chrysomeloidea</taxon>
        <taxon>Chrysomelidae</taxon>
        <taxon>Bruchinae</taxon>
        <taxon>Bruchini</taxon>
        <taxon>Acanthoscelides</taxon>
    </lineage>
</organism>
<comment type="caution">
    <text evidence="1">The sequence shown here is derived from an EMBL/GenBank/DDBJ whole genome shotgun (WGS) entry which is preliminary data.</text>
</comment>
<proteinExistence type="predicted"/>
<gene>
    <name evidence="1" type="ORF">ACAOBT_LOCUS23121</name>
</gene>
<sequence length="51" mass="5880">MASSGRNNFYVRAVNCTYASRKPSYVIKGLLCFGKSLRSVRYFYVITSFTR</sequence>
<protein>
    <submittedName>
        <fullName evidence="1">Uncharacterized protein</fullName>
    </submittedName>
</protein>
<accession>A0A9P0PSM2</accession>
<evidence type="ECO:0000313" key="1">
    <source>
        <dbReference type="EMBL" id="CAH1996260.1"/>
    </source>
</evidence>
<name>A0A9P0PSM2_ACAOB</name>
<dbReference type="EMBL" id="CAKOFQ010007255">
    <property type="protein sequence ID" value="CAH1996260.1"/>
    <property type="molecule type" value="Genomic_DNA"/>
</dbReference>
<dbReference type="Proteomes" id="UP001152888">
    <property type="component" value="Unassembled WGS sequence"/>
</dbReference>
<keyword evidence="2" id="KW-1185">Reference proteome</keyword>